<dbReference type="PANTHER" id="PTHR43316:SF4">
    <property type="entry name" value="ACID DEHALOGENASE, PUTATIVE (AFU_ORTHOLOGUE AFUA_8G05870)-RELATED"/>
    <property type="match status" value="1"/>
</dbReference>
<dbReference type="GO" id="GO:0016787">
    <property type="term" value="F:hydrolase activity"/>
    <property type="evidence" value="ECO:0007669"/>
    <property type="project" value="UniProtKB-KW"/>
</dbReference>
<evidence type="ECO:0000256" key="1">
    <source>
        <dbReference type="ARBA" id="ARBA00022801"/>
    </source>
</evidence>
<dbReference type="EMBL" id="MU001632">
    <property type="protein sequence ID" value="KAF2486767.1"/>
    <property type="molecule type" value="Genomic_DNA"/>
</dbReference>
<evidence type="ECO:0000313" key="3">
    <source>
        <dbReference type="Proteomes" id="UP000799767"/>
    </source>
</evidence>
<dbReference type="SUPFAM" id="SSF56784">
    <property type="entry name" value="HAD-like"/>
    <property type="match status" value="1"/>
</dbReference>
<name>A0A6A6Q5S5_9PEZI</name>
<dbReference type="Pfam" id="PF00702">
    <property type="entry name" value="Hydrolase"/>
    <property type="match status" value="1"/>
</dbReference>
<dbReference type="AlphaFoldDB" id="A0A6A6Q5S5"/>
<dbReference type="PANTHER" id="PTHR43316">
    <property type="entry name" value="HYDROLASE, HALOACID DELAHOGENASE-RELATED"/>
    <property type="match status" value="1"/>
</dbReference>
<organism evidence="2 3">
    <name type="scientific">Neohortaea acidophila</name>
    <dbReference type="NCBI Taxonomy" id="245834"/>
    <lineage>
        <taxon>Eukaryota</taxon>
        <taxon>Fungi</taxon>
        <taxon>Dikarya</taxon>
        <taxon>Ascomycota</taxon>
        <taxon>Pezizomycotina</taxon>
        <taxon>Dothideomycetes</taxon>
        <taxon>Dothideomycetidae</taxon>
        <taxon>Mycosphaerellales</taxon>
        <taxon>Teratosphaeriaceae</taxon>
        <taxon>Neohortaea</taxon>
    </lineage>
</organism>
<dbReference type="Proteomes" id="UP000799767">
    <property type="component" value="Unassembled WGS sequence"/>
</dbReference>
<keyword evidence="3" id="KW-1185">Reference proteome</keyword>
<sequence>MLPAKHVVFDVEGTLVGYEKFYAAIDERLGNKLREYGVSPHVFGYLWIEVSEREYTYLSMSGGYTPYDKCIKHLFWRVLWKVGVPNPHDFATAEDLDFILHGFSDMEMRPGARECIDTLRRNGFTVWAFTMADYSRIYSYFHKAGIDLPEENMMSCDSTSIGKPASAAYAPLLEKLSAQGEKPWFAAAHAWDVSAAKRQGFRAAYCTVFEHEPVTEIFGGMDCVADSLPEMAQSIVRCSDQLH</sequence>
<dbReference type="RefSeq" id="XP_033593336.1">
    <property type="nucleotide sequence ID" value="XM_033738780.1"/>
</dbReference>
<evidence type="ECO:0000313" key="2">
    <source>
        <dbReference type="EMBL" id="KAF2486767.1"/>
    </source>
</evidence>
<dbReference type="InterPro" id="IPR023198">
    <property type="entry name" value="PGP-like_dom2"/>
</dbReference>
<reference evidence="2" key="1">
    <citation type="journal article" date="2020" name="Stud. Mycol.">
        <title>101 Dothideomycetes genomes: a test case for predicting lifestyles and emergence of pathogens.</title>
        <authorList>
            <person name="Haridas S."/>
            <person name="Albert R."/>
            <person name="Binder M."/>
            <person name="Bloem J."/>
            <person name="Labutti K."/>
            <person name="Salamov A."/>
            <person name="Andreopoulos B."/>
            <person name="Baker S."/>
            <person name="Barry K."/>
            <person name="Bills G."/>
            <person name="Bluhm B."/>
            <person name="Cannon C."/>
            <person name="Castanera R."/>
            <person name="Culley D."/>
            <person name="Daum C."/>
            <person name="Ezra D."/>
            <person name="Gonzalez J."/>
            <person name="Henrissat B."/>
            <person name="Kuo A."/>
            <person name="Liang C."/>
            <person name="Lipzen A."/>
            <person name="Lutzoni F."/>
            <person name="Magnuson J."/>
            <person name="Mondo S."/>
            <person name="Nolan M."/>
            <person name="Ohm R."/>
            <person name="Pangilinan J."/>
            <person name="Park H.-J."/>
            <person name="Ramirez L."/>
            <person name="Alfaro M."/>
            <person name="Sun H."/>
            <person name="Tritt A."/>
            <person name="Yoshinaga Y."/>
            <person name="Zwiers L.-H."/>
            <person name="Turgeon B."/>
            <person name="Goodwin S."/>
            <person name="Spatafora J."/>
            <person name="Crous P."/>
            <person name="Grigoriev I."/>
        </authorList>
    </citation>
    <scope>NUCLEOTIDE SEQUENCE</scope>
    <source>
        <strain evidence="2">CBS 113389</strain>
    </source>
</reference>
<protein>
    <submittedName>
        <fullName evidence="2">Haloacid dehalogenase-like hydrolase</fullName>
    </submittedName>
</protein>
<dbReference type="Gene3D" id="3.40.50.1000">
    <property type="entry name" value="HAD superfamily/HAD-like"/>
    <property type="match status" value="1"/>
</dbReference>
<accession>A0A6A6Q5S5</accession>
<dbReference type="GeneID" id="54479781"/>
<dbReference type="InterPro" id="IPR036412">
    <property type="entry name" value="HAD-like_sf"/>
</dbReference>
<dbReference type="OrthoDB" id="2363873at2759"/>
<gene>
    <name evidence="2" type="ORF">BDY17DRAFT_85649</name>
</gene>
<proteinExistence type="predicted"/>
<dbReference type="InterPro" id="IPR051540">
    <property type="entry name" value="S-2-haloacid_dehalogenase"/>
</dbReference>
<keyword evidence="1 2" id="KW-0378">Hydrolase</keyword>
<dbReference type="InterPro" id="IPR023214">
    <property type="entry name" value="HAD_sf"/>
</dbReference>
<dbReference type="Gene3D" id="1.10.150.240">
    <property type="entry name" value="Putative phosphatase, domain 2"/>
    <property type="match status" value="1"/>
</dbReference>